<comment type="similarity">
    <text evidence="2">Belongs to the major facilitator superfamily.</text>
</comment>
<keyword evidence="6 7" id="KW-0472">Membrane</keyword>
<feature type="transmembrane region" description="Helical" evidence="7">
    <location>
        <begin position="12"/>
        <end position="37"/>
    </location>
</feature>
<keyword evidence="10" id="KW-1185">Reference proteome</keyword>
<feature type="transmembrane region" description="Helical" evidence="7">
    <location>
        <begin position="57"/>
        <end position="75"/>
    </location>
</feature>
<dbReference type="Gene3D" id="1.20.1250.20">
    <property type="entry name" value="MFS general substrate transporter like domains"/>
    <property type="match status" value="1"/>
</dbReference>
<dbReference type="RefSeq" id="WP_160625947.1">
    <property type="nucleotide sequence ID" value="NZ_CP047593.1"/>
</dbReference>
<feature type="transmembrane region" description="Helical" evidence="7">
    <location>
        <begin position="221"/>
        <end position="243"/>
    </location>
</feature>
<feature type="transmembrane region" description="Helical" evidence="7">
    <location>
        <begin position="82"/>
        <end position="101"/>
    </location>
</feature>
<accession>A0A6P1M4H9</accession>
<dbReference type="EMBL" id="CP047593">
    <property type="protein sequence ID" value="QHI67913.1"/>
    <property type="molecule type" value="Genomic_DNA"/>
</dbReference>
<evidence type="ECO:0000256" key="4">
    <source>
        <dbReference type="ARBA" id="ARBA00022692"/>
    </source>
</evidence>
<dbReference type="Proteomes" id="UP000464954">
    <property type="component" value="Chromosome"/>
</dbReference>
<keyword evidence="5 7" id="KW-1133">Transmembrane helix</keyword>
<feature type="transmembrane region" description="Helical" evidence="7">
    <location>
        <begin position="255"/>
        <end position="275"/>
    </location>
</feature>
<dbReference type="PANTHER" id="PTHR23514:SF3">
    <property type="entry name" value="BYPASS OF STOP CODON PROTEIN 6"/>
    <property type="match status" value="1"/>
</dbReference>
<evidence type="ECO:0000313" key="9">
    <source>
        <dbReference type="EMBL" id="QHI67913.1"/>
    </source>
</evidence>
<evidence type="ECO:0000256" key="1">
    <source>
        <dbReference type="ARBA" id="ARBA00004127"/>
    </source>
</evidence>
<dbReference type="PROSITE" id="PS50850">
    <property type="entry name" value="MFS"/>
    <property type="match status" value="1"/>
</dbReference>
<evidence type="ECO:0000256" key="3">
    <source>
        <dbReference type="ARBA" id="ARBA00022448"/>
    </source>
</evidence>
<dbReference type="GO" id="GO:0012505">
    <property type="term" value="C:endomembrane system"/>
    <property type="evidence" value="ECO:0007669"/>
    <property type="project" value="UniProtKB-SubCell"/>
</dbReference>
<dbReference type="KEGG" id="taer:GT409_00110"/>
<sequence length="410" mass="44170">MKFRQMNLGRYDCAVFSSFSTYAAGSVIIPVVLVRLARDLGFSLEDGGMTAGGALQIARTLPMVLALLLSGFAAGRWGKRRVFGWSVLLMGAGVGLCAVSPVYGILFLALAVAGFGEGTIEGLATPLVQDLHPKEPGRYINFSHSFWSIGILITVLLAGALLSAGVSWRILTGAVALFSLIPGFLLLRPSKRGQQVPDHTEPLHWSHVHKQMVDILRIPRFWVFFFAMFFAGGAEFCLTFWSASYIQLHFGSTAWAGGAGTALFAAGMMAGRMGWGWLLHQHHLRRLILGSSVIAIPITLLFPMQAGLVSLFILLFIAGICTAPLWPSIQSFCADRIPHADTTMLFILLSCAGIPGCGVFTFLMGLLGNMGAGLGPAFYLVPFCFAVIALLVGMERKICPRSDCSGHPKE</sequence>
<dbReference type="PANTHER" id="PTHR23514">
    <property type="entry name" value="BYPASS OF STOP CODON PROTEIN 6"/>
    <property type="match status" value="1"/>
</dbReference>
<proteinExistence type="inferred from homology"/>
<comment type="subcellular location">
    <subcellularLocation>
        <location evidence="1">Endomembrane system</location>
        <topology evidence="1">Multi-pass membrane protein</topology>
    </subcellularLocation>
</comment>
<feature type="transmembrane region" description="Helical" evidence="7">
    <location>
        <begin position="140"/>
        <end position="162"/>
    </location>
</feature>
<dbReference type="InterPro" id="IPR011701">
    <property type="entry name" value="MFS"/>
</dbReference>
<dbReference type="InterPro" id="IPR051788">
    <property type="entry name" value="MFS_Transporter"/>
</dbReference>
<feature type="transmembrane region" description="Helical" evidence="7">
    <location>
        <begin position="345"/>
        <end position="367"/>
    </location>
</feature>
<evidence type="ECO:0000256" key="5">
    <source>
        <dbReference type="ARBA" id="ARBA00022989"/>
    </source>
</evidence>
<protein>
    <submittedName>
        <fullName evidence="9">MFS transporter</fullName>
    </submittedName>
</protein>
<organism evidence="9 10">
    <name type="scientific">Tichowtungia aerotolerans</name>
    <dbReference type="NCBI Taxonomy" id="2697043"/>
    <lineage>
        <taxon>Bacteria</taxon>
        <taxon>Pseudomonadati</taxon>
        <taxon>Kiritimatiellota</taxon>
        <taxon>Tichowtungiia</taxon>
        <taxon>Tichowtungiales</taxon>
        <taxon>Tichowtungiaceae</taxon>
        <taxon>Tichowtungia</taxon>
    </lineage>
</organism>
<dbReference type="InterPro" id="IPR036259">
    <property type="entry name" value="MFS_trans_sf"/>
</dbReference>
<feature type="transmembrane region" description="Helical" evidence="7">
    <location>
        <begin position="311"/>
        <end position="333"/>
    </location>
</feature>
<evidence type="ECO:0000313" key="10">
    <source>
        <dbReference type="Proteomes" id="UP000464954"/>
    </source>
</evidence>
<dbReference type="GO" id="GO:0022857">
    <property type="term" value="F:transmembrane transporter activity"/>
    <property type="evidence" value="ECO:0007669"/>
    <property type="project" value="InterPro"/>
</dbReference>
<reference evidence="9 10" key="1">
    <citation type="submission" date="2020-01" db="EMBL/GenBank/DDBJ databases">
        <title>Ponticoccus aerotolerans gen. nov., sp. nov., an anaerobic bacterium and proposal of Ponticoccusceae fam. nov., Ponticoccusles ord. nov. and Ponticoccuse classis nov. in the phylum Kiritimatiellaeota.</title>
        <authorList>
            <person name="Zhou L.Y."/>
            <person name="Du Z.J."/>
        </authorList>
    </citation>
    <scope>NUCLEOTIDE SEQUENCE [LARGE SCALE GENOMIC DNA]</scope>
    <source>
        <strain evidence="9 10">S-5007</strain>
    </source>
</reference>
<name>A0A6P1M4H9_9BACT</name>
<evidence type="ECO:0000256" key="6">
    <source>
        <dbReference type="ARBA" id="ARBA00023136"/>
    </source>
</evidence>
<keyword evidence="3" id="KW-0813">Transport</keyword>
<dbReference type="InterPro" id="IPR020846">
    <property type="entry name" value="MFS_dom"/>
</dbReference>
<feature type="transmembrane region" description="Helical" evidence="7">
    <location>
        <begin position="287"/>
        <end position="305"/>
    </location>
</feature>
<dbReference type="AlphaFoldDB" id="A0A6P1M4H9"/>
<feature type="domain" description="Major facilitator superfamily (MFS) profile" evidence="8">
    <location>
        <begin position="10"/>
        <end position="401"/>
    </location>
</feature>
<feature type="transmembrane region" description="Helical" evidence="7">
    <location>
        <begin position="373"/>
        <end position="392"/>
    </location>
</feature>
<dbReference type="GO" id="GO:0016020">
    <property type="term" value="C:membrane"/>
    <property type="evidence" value="ECO:0007669"/>
    <property type="project" value="TreeGrafter"/>
</dbReference>
<dbReference type="SUPFAM" id="SSF103473">
    <property type="entry name" value="MFS general substrate transporter"/>
    <property type="match status" value="1"/>
</dbReference>
<evidence type="ECO:0000256" key="2">
    <source>
        <dbReference type="ARBA" id="ARBA00008335"/>
    </source>
</evidence>
<gene>
    <name evidence="9" type="ORF">GT409_00110</name>
</gene>
<keyword evidence="4 7" id="KW-0812">Transmembrane</keyword>
<evidence type="ECO:0000259" key="8">
    <source>
        <dbReference type="PROSITE" id="PS50850"/>
    </source>
</evidence>
<evidence type="ECO:0000256" key="7">
    <source>
        <dbReference type="SAM" id="Phobius"/>
    </source>
</evidence>
<dbReference type="Pfam" id="PF07690">
    <property type="entry name" value="MFS_1"/>
    <property type="match status" value="1"/>
</dbReference>